<name>A0ABW3TT39_9MICO</name>
<dbReference type="InterPro" id="IPR036610">
    <property type="entry name" value="PEBP-like_sf"/>
</dbReference>
<dbReference type="Proteomes" id="UP001597181">
    <property type="component" value="Unassembled WGS sequence"/>
</dbReference>
<dbReference type="PANTHER" id="PTHR30289:SF1">
    <property type="entry name" value="PEBP (PHOSPHATIDYLETHANOLAMINE-BINDING PROTEIN) FAMILY PROTEIN"/>
    <property type="match status" value="1"/>
</dbReference>
<keyword evidence="4" id="KW-1185">Reference proteome</keyword>
<evidence type="ECO:0000256" key="1">
    <source>
        <dbReference type="ARBA" id="ARBA00007120"/>
    </source>
</evidence>
<dbReference type="Pfam" id="PF01161">
    <property type="entry name" value="PBP"/>
    <property type="match status" value="1"/>
</dbReference>
<protein>
    <submittedName>
        <fullName evidence="3">YbhB/YbcL family Raf kinase inhibitor-like protein</fullName>
    </submittedName>
</protein>
<evidence type="ECO:0000256" key="2">
    <source>
        <dbReference type="SAM" id="MobiDB-lite"/>
    </source>
</evidence>
<accession>A0ABW3TT39</accession>
<proteinExistence type="inferred from homology"/>
<comment type="caution">
    <text evidence="3">The sequence shown here is derived from an EMBL/GenBank/DDBJ whole genome shotgun (WGS) entry which is preliminary data.</text>
</comment>
<organism evidence="3 4">
    <name type="scientific">Leucobacter albus</name>
    <dbReference type="NCBI Taxonomy" id="272210"/>
    <lineage>
        <taxon>Bacteria</taxon>
        <taxon>Bacillati</taxon>
        <taxon>Actinomycetota</taxon>
        <taxon>Actinomycetes</taxon>
        <taxon>Micrococcales</taxon>
        <taxon>Microbacteriaceae</taxon>
        <taxon>Leucobacter</taxon>
    </lineage>
</organism>
<dbReference type="PANTHER" id="PTHR30289">
    <property type="entry name" value="UNCHARACTERIZED PROTEIN YBCL-RELATED"/>
    <property type="match status" value="1"/>
</dbReference>
<reference evidence="4" key="1">
    <citation type="journal article" date="2019" name="Int. J. Syst. Evol. Microbiol.">
        <title>The Global Catalogue of Microorganisms (GCM) 10K type strain sequencing project: providing services to taxonomists for standard genome sequencing and annotation.</title>
        <authorList>
            <consortium name="The Broad Institute Genomics Platform"/>
            <consortium name="The Broad Institute Genome Sequencing Center for Infectious Disease"/>
            <person name="Wu L."/>
            <person name="Ma J."/>
        </authorList>
    </citation>
    <scope>NUCLEOTIDE SEQUENCE [LARGE SCALE GENOMIC DNA]</scope>
    <source>
        <strain evidence="4">CCUG 50213</strain>
    </source>
</reference>
<comment type="similarity">
    <text evidence="1">Belongs to the UPF0098 family.</text>
</comment>
<dbReference type="InterPro" id="IPR008914">
    <property type="entry name" value="PEBP"/>
</dbReference>
<feature type="region of interest" description="Disordered" evidence="2">
    <location>
        <begin position="1"/>
        <end position="55"/>
    </location>
</feature>
<gene>
    <name evidence="3" type="ORF">ACFQ3U_15915</name>
</gene>
<dbReference type="EMBL" id="JBHTLY010000012">
    <property type="protein sequence ID" value="MFD1203379.1"/>
    <property type="molecule type" value="Genomic_DNA"/>
</dbReference>
<dbReference type="RefSeq" id="WP_343960325.1">
    <property type="nucleotide sequence ID" value="NZ_BAAAKZ010000007.1"/>
</dbReference>
<evidence type="ECO:0000313" key="3">
    <source>
        <dbReference type="EMBL" id="MFD1203379.1"/>
    </source>
</evidence>
<sequence>MTSHPSRGALNPYAGMPEKPGFTLTSTDIQDGEPLPAELYGEGSGGANRSPQLSWSGFPAETKSFVVTCFDPDAPTGSGFWHWAVANIPASVTELPAGAGALGGADGGAAGGAAGGALLPAGAITMPNEQREPAFVGAGPPEGTGVHHYWFVVHALDVEHIDIDPQATPAVLGFMMRDAVLARAIIVATGEFGGAA</sequence>
<dbReference type="SUPFAM" id="SSF49777">
    <property type="entry name" value="PEBP-like"/>
    <property type="match status" value="1"/>
</dbReference>
<dbReference type="CDD" id="cd00865">
    <property type="entry name" value="PEBP_bact_arch"/>
    <property type="match status" value="1"/>
</dbReference>
<keyword evidence="3" id="KW-0649">Protein kinase inhibitor</keyword>
<dbReference type="InterPro" id="IPR005247">
    <property type="entry name" value="YbhB_YbcL/LppC-like"/>
</dbReference>
<dbReference type="GO" id="GO:0004860">
    <property type="term" value="F:protein kinase inhibitor activity"/>
    <property type="evidence" value="ECO:0007669"/>
    <property type="project" value="UniProtKB-KW"/>
</dbReference>
<dbReference type="Gene3D" id="3.90.280.10">
    <property type="entry name" value="PEBP-like"/>
    <property type="match status" value="1"/>
</dbReference>
<dbReference type="NCBIfam" id="TIGR00481">
    <property type="entry name" value="YbhB/YbcL family Raf kinase inhibitor-like protein"/>
    <property type="match status" value="1"/>
</dbReference>
<evidence type="ECO:0000313" key="4">
    <source>
        <dbReference type="Proteomes" id="UP001597181"/>
    </source>
</evidence>